<reference evidence="5" key="1">
    <citation type="submission" date="2017-02" db="EMBL/GenBank/DDBJ databases">
        <authorList>
            <person name="Dridi B."/>
        </authorList>
    </citation>
    <scope>NUCLEOTIDE SEQUENCE [LARGE SCALE GENOMIC DNA]</scope>
    <source>
        <strain evidence="5">EB411</strain>
    </source>
</reference>
<dbReference type="EC" id="3.4.21.89" evidence="1"/>
<feature type="compositionally biased region" description="Gly residues" evidence="2">
    <location>
        <begin position="165"/>
        <end position="178"/>
    </location>
</feature>
<dbReference type="InterPro" id="IPR001733">
    <property type="entry name" value="Peptidase_S26B"/>
</dbReference>
<feature type="transmembrane region" description="Helical" evidence="3">
    <location>
        <begin position="12"/>
        <end position="39"/>
    </location>
</feature>
<dbReference type="OrthoDB" id="3790724at2"/>
<feature type="region of interest" description="Disordered" evidence="2">
    <location>
        <begin position="158"/>
        <end position="206"/>
    </location>
</feature>
<evidence type="ECO:0000256" key="1">
    <source>
        <dbReference type="NCBIfam" id="TIGR02228"/>
    </source>
</evidence>
<name>A0A1R4J144_9MICO</name>
<feature type="compositionally biased region" description="Low complexity" evidence="2">
    <location>
        <begin position="252"/>
        <end position="264"/>
    </location>
</feature>
<dbReference type="NCBIfam" id="TIGR02228">
    <property type="entry name" value="sigpep_I_arch"/>
    <property type="match status" value="1"/>
</dbReference>
<proteinExistence type="predicted"/>
<dbReference type="GO" id="GO:0009003">
    <property type="term" value="F:signal peptidase activity"/>
    <property type="evidence" value="ECO:0007669"/>
    <property type="project" value="UniProtKB-EC"/>
</dbReference>
<dbReference type="GO" id="GO:0004252">
    <property type="term" value="F:serine-type endopeptidase activity"/>
    <property type="evidence" value="ECO:0007669"/>
    <property type="project" value="UniProtKB-UniRule"/>
</dbReference>
<evidence type="ECO:0000313" key="5">
    <source>
        <dbReference type="Proteomes" id="UP000196778"/>
    </source>
</evidence>
<keyword evidence="3" id="KW-0472">Membrane</keyword>
<accession>A0A1R4J144</accession>
<dbReference type="AlphaFoldDB" id="A0A1R4J144"/>
<dbReference type="Proteomes" id="UP000196778">
    <property type="component" value="Unassembled WGS sequence"/>
</dbReference>
<keyword evidence="3" id="KW-1133">Transmembrane helix</keyword>
<dbReference type="RefSeq" id="WP_087136532.1">
    <property type="nucleotide sequence ID" value="NZ_FUKR01000027.1"/>
</dbReference>
<feature type="compositionally biased region" description="Low complexity" evidence="2">
    <location>
        <begin position="230"/>
        <end position="245"/>
    </location>
</feature>
<feature type="region of interest" description="Disordered" evidence="2">
    <location>
        <begin position="396"/>
        <end position="418"/>
    </location>
</feature>
<dbReference type="GO" id="GO:0016020">
    <property type="term" value="C:membrane"/>
    <property type="evidence" value="ECO:0007669"/>
    <property type="project" value="UniProtKB-UniRule"/>
</dbReference>
<keyword evidence="3" id="KW-0812">Transmembrane</keyword>
<dbReference type="EMBL" id="FUKR01000027">
    <property type="protein sequence ID" value="SJN25654.1"/>
    <property type="molecule type" value="Genomic_DNA"/>
</dbReference>
<evidence type="ECO:0000256" key="3">
    <source>
        <dbReference type="SAM" id="Phobius"/>
    </source>
</evidence>
<dbReference type="GO" id="GO:0006465">
    <property type="term" value="P:signal peptide processing"/>
    <property type="evidence" value="ECO:0007669"/>
    <property type="project" value="UniProtKB-UniRule"/>
</dbReference>
<gene>
    <name evidence="4" type="ORF">FM119_04720</name>
</gene>
<evidence type="ECO:0000313" key="4">
    <source>
        <dbReference type="EMBL" id="SJN25654.1"/>
    </source>
</evidence>
<dbReference type="CDD" id="cd06462">
    <property type="entry name" value="Peptidase_S24_S26"/>
    <property type="match status" value="1"/>
</dbReference>
<protein>
    <recommendedName>
        <fullName evidence="1">Signal peptidase I</fullName>
        <ecNumber evidence="1">3.4.21.89</ecNumber>
    </recommendedName>
</protein>
<sequence length="477" mass="47812">MRALRLLREVGLWAAAAAGVLCIALFVAALLGGFSLVMFKTGSMAPTIPAGSLALVREAPAADIAVGDVVTVDRGEVLPVTHRVIEVVDDSGPVTFRMQGDANAAPDLELYSATTVRTVVWAAPGLAHTVALLSQPWLLLLLSVAAAALVTWAFWPRDGGRSGDGDGNGNDDGAGGSDGTHSGNDDAPRPDDDRQGRPDDAPRRTGSALSVAVLIAAASTALTLSAAPAHAAPSPAPAAAPGSAAPAPPAPADAAPATPASAPVRSVLTGDRITITMLESPTARALTPERAEPVVFGVAPTHADERLRLRTTVTASGPLLAALEATVLRCDRLTSTQRCPPDSEAVVRDVPAEQLPGLALAPVDAGGEVRWLDVAVTLGDGADPDGAAADIGIRVDAEGPRGDGASSGDDPAATEQLSTGSGLAAMRAPGPLAGTGGHLAALVPAVLAVVAGLVASGLARRSRAGTADDRPRADTPR</sequence>
<feature type="transmembrane region" description="Helical" evidence="3">
    <location>
        <begin position="439"/>
        <end position="459"/>
    </location>
</feature>
<evidence type="ECO:0000256" key="2">
    <source>
        <dbReference type="SAM" id="MobiDB-lite"/>
    </source>
</evidence>
<feature type="compositionally biased region" description="Basic and acidic residues" evidence="2">
    <location>
        <begin position="183"/>
        <end position="203"/>
    </location>
</feature>
<keyword evidence="5" id="KW-1185">Reference proteome</keyword>
<organism evidence="4 5">
    <name type="scientific">Mycetocola reblochoni REB411</name>
    <dbReference type="NCBI Taxonomy" id="1255698"/>
    <lineage>
        <taxon>Bacteria</taxon>
        <taxon>Bacillati</taxon>
        <taxon>Actinomycetota</taxon>
        <taxon>Actinomycetes</taxon>
        <taxon>Micrococcales</taxon>
        <taxon>Microbacteriaceae</taxon>
        <taxon>Mycetocola</taxon>
    </lineage>
</organism>
<feature type="region of interest" description="Disordered" evidence="2">
    <location>
        <begin position="230"/>
        <end position="265"/>
    </location>
</feature>